<dbReference type="EMBL" id="SWKV01000028">
    <property type="protein sequence ID" value="KAF3039950.1"/>
    <property type="molecule type" value="Genomic_DNA"/>
</dbReference>
<feature type="signal peptide" evidence="1">
    <location>
        <begin position="1"/>
        <end position="18"/>
    </location>
</feature>
<keyword evidence="3" id="KW-1185">Reference proteome</keyword>
<keyword evidence="1" id="KW-0732">Signal</keyword>
<evidence type="ECO:0000313" key="3">
    <source>
        <dbReference type="Proteomes" id="UP000758155"/>
    </source>
</evidence>
<protein>
    <submittedName>
        <fullName evidence="2">Uncharacterized protein</fullName>
    </submittedName>
</protein>
<name>A0A9P4WS02_9PLEO</name>
<feature type="chain" id="PRO_5040118396" evidence="1">
    <location>
        <begin position="19"/>
        <end position="301"/>
    </location>
</feature>
<evidence type="ECO:0000256" key="1">
    <source>
        <dbReference type="SAM" id="SignalP"/>
    </source>
</evidence>
<gene>
    <name evidence="2" type="ORF">E8E12_008925</name>
</gene>
<dbReference type="AlphaFoldDB" id="A0A9P4WS02"/>
<organism evidence="2 3">
    <name type="scientific">Didymella heteroderae</name>
    <dbReference type="NCBI Taxonomy" id="1769908"/>
    <lineage>
        <taxon>Eukaryota</taxon>
        <taxon>Fungi</taxon>
        <taxon>Dikarya</taxon>
        <taxon>Ascomycota</taxon>
        <taxon>Pezizomycotina</taxon>
        <taxon>Dothideomycetes</taxon>
        <taxon>Pleosporomycetidae</taxon>
        <taxon>Pleosporales</taxon>
        <taxon>Pleosporineae</taxon>
        <taxon>Didymellaceae</taxon>
        <taxon>Didymella</taxon>
    </lineage>
</organism>
<proteinExistence type="predicted"/>
<dbReference type="Proteomes" id="UP000758155">
    <property type="component" value="Unassembled WGS sequence"/>
</dbReference>
<comment type="caution">
    <text evidence="2">The sequence shown here is derived from an EMBL/GenBank/DDBJ whole genome shotgun (WGS) entry which is preliminary data.</text>
</comment>
<dbReference type="OrthoDB" id="5337308at2759"/>
<evidence type="ECO:0000313" key="2">
    <source>
        <dbReference type="EMBL" id="KAF3039950.1"/>
    </source>
</evidence>
<reference evidence="2" key="1">
    <citation type="submission" date="2019-04" db="EMBL/GenBank/DDBJ databases">
        <title>Sequencing of skin fungus with MAO and IRED activity.</title>
        <authorList>
            <person name="Marsaioli A.J."/>
            <person name="Bonatto J.M.C."/>
            <person name="Reis Junior O."/>
        </authorList>
    </citation>
    <scope>NUCLEOTIDE SEQUENCE</scope>
    <source>
        <strain evidence="2">28M1</strain>
    </source>
</reference>
<sequence length="301" mass="34081">MRVSFTTFLLTLLPTVFSNTIPPQGIHHLQPRSVDVRAEWEKAWCKGGKFAQAMVKDEDAAAAYVTPVRSTWDGDLVHQFRTWGYREIANHRSELCDFGPNQHNLQRAFTELGIGIPSSVDGGPNHCFYVEHKYGPAVQRPPDGQWPDPNQQYYMVGSKRYRETEAYSTIGINPDAGAVYFLNRLSPANAARDNWNIPEVRKEWLPALASSSDHAWAFWNRANAGNLGDIKEIFSCSPNGLGVGYFLTQHKHKLGNKAVEKITVFRPDKGIMPYLLFWIEDAPMATRRLPPSKSRKPRARL</sequence>
<accession>A0A9P4WS02</accession>